<evidence type="ECO:0000313" key="2">
    <source>
        <dbReference type="EMBL" id="GLS69917.1"/>
    </source>
</evidence>
<sequence>MANPSILEGRSPVPAHARNPRRAYDADGREITPMTLQNAMDRGVTALRAICACGHEAEVSIHVGRWASTSFVPDAGMTLRCDACGTPDPKTRPVWQRQGHRP</sequence>
<evidence type="ECO:0000256" key="1">
    <source>
        <dbReference type="SAM" id="MobiDB-lite"/>
    </source>
</evidence>
<protein>
    <submittedName>
        <fullName evidence="2">Uncharacterized protein</fullName>
    </submittedName>
</protein>
<dbReference type="RefSeq" id="WP_238199356.1">
    <property type="nucleotide sequence ID" value="NZ_BPQZ01000035.1"/>
</dbReference>
<keyword evidence="3" id="KW-1185">Reference proteome</keyword>
<dbReference type="Proteomes" id="UP001157440">
    <property type="component" value="Unassembled WGS sequence"/>
</dbReference>
<reference evidence="3" key="1">
    <citation type="journal article" date="2019" name="Int. J. Syst. Evol. Microbiol.">
        <title>The Global Catalogue of Microorganisms (GCM) 10K type strain sequencing project: providing services to taxonomists for standard genome sequencing and annotation.</title>
        <authorList>
            <consortium name="The Broad Institute Genomics Platform"/>
            <consortium name="The Broad Institute Genome Sequencing Center for Infectious Disease"/>
            <person name="Wu L."/>
            <person name="Ma J."/>
        </authorList>
    </citation>
    <scope>NUCLEOTIDE SEQUENCE [LARGE SCALE GENOMIC DNA]</scope>
    <source>
        <strain evidence="3">NBRC 103632</strain>
    </source>
</reference>
<evidence type="ECO:0000313" key="3">
    <source>
        <dbReference type="Proteomes" id="UP001157440"/>
    </source>
</evidence>
<gene>
    <name evidence="2" type="ORF">GCM10007890_19300</name>
</gene>
<organism evidence="2 3">
    <name type="scientific">Methylobacterium tardum</name>
    <dbReference type="NCBI Taxonomy" id="374432"/>
    <lineage>
        <taxon>Bacteria</taxon>
        <taxon>Pseudomonadati</taxon>
        <taxon>Pseudomonadota</taxon>
        <taxon>Alphaproteobacteria</taxon>
        <taxon>Hyphomicrobiales</taxon>
        <taxon>Methylobacteriaceae</taxon>
        <taxon>Methylobacterium</taxon>
    </lineage>
</organism>
<name>A0AA37TGY5_9HYPH</name>
<dbReference type="AlphaFoldDB" id="A0AA37TGY5"/>
<comment type="caution">
    <text evidence="2">The sequence shown here is derived from an EMBL/GenBank/DDBJ whole genome shotgun (WGS) entry which is preliminary data.</text>
</comment>
<accession>A0AA37TGY5</accession>
<proteinExistence type="predicted"/>
<feature type="region of interest" description="Disordered" evidence="1">
    <location>
        <begin position="1"/>
        <end position="29"/>
    </location>
</feature>
<dbReference type="EMBL" id="BSPL01000012">
    <property type="protein sequence ID" value="GLS69917.1"/>
    <property type="molecule type" value="Genomic_DNA"/>
</dbReference>